<proteinExistence type="predicted"/>
<evidence type="ECO:0000313" key="3">
    <source>
        <dbReference type="Proteomes" id="UP001159363"/>
    </source>
</evidence>
<name>A0ABQ9HER5_9NEOP</name>
<organism evidence="2 3">
    <name type="scientific">Dryococelus australis</name>
    <dbReference type="NCBI Taxonomy" id="614101"/>
    <lineage>
        <taxon>Eukaryota</taxon>
        <taxon>Metazoa</taxon>
        <taxon>Ecdysozoa</taxon>
        <taxon>Arthropoda</taxon>
        <taxon>Hexapoda</taxon>
        <taxon>Insecta</taxon>
        <taxon>Pterygota</taxon>
        <taxon>Neoptera</taxon>
        <taxon>Polyneoptera</taxon>
        <taxon>Phasmatodea</taxon>
        <taxon>Verophasmatodea</taxon>
        <taxon>Anareolatae</taxon>
        <taxon>Phasmatidae</taxon>
        <taxon>Eurycanthinae</taxon>
        <taxon>Dryococelus</taxon>
    </lineage>
</organism>
<feature type="region of interest" description="Disordered" evidence="1">
    <location>
        <begin position="107"/>
        <end position="130"/>
    </location>
</feature>
<dbReference type="EMBL" id="JARBHB010000005">
    <property type="protein sequence ID" value="KAJ8882754.1"/>
    <property type="molecule type" value="Genomic_DNA"/>
</dbReference>
<sequence>MNYPLVVQTTLQPQWEHGMLQSVRERDRYLKIRGKMVYDRRLGIKELEPLAPGERVWIPDLKRQGTIQGTAKYPKSYYLSSEAVVKLPEEESRKGVPVKVTSIQGAADTARPVASGEAGSHSTGTHRPDTFETSHHFEGFQQMGEEKHIARQTKHVAGLEGGVK</sequence>
<gene>
    <name evidence="2" type="ORF">PR048_014567</name>
</gene>
<comment type="caution">
    <text evidence="2">The sequence shown here is derived from an EMBL/GenBank/DDBJ whole genome shotgun (WGS) entry which is preliminary data.</text>
</comment>
<evidence type="ECO:0000313" key="2">
    <source>
        <dbReference type="EMBL" id="KAJ8882754.1"/>
    </source>
</evidence>
<reference evidence="2 3" key="1">
    <citation type="submission" date="2023-02" db="EMBL/GenBank/DDBJ databases">
        <title>LHISI_Scaffold_Assembly.</title>
        <authorList>
            <person name="Stuart O.P."/>
            <person name="Cleave R."/>
            <person name="Magrath M.J.L."/>
            <person name="Mikheyev A.S."/>
        </authorList>
    </citation>
    <scope>NUCLEOTIDE SEQUENCE [LARGE SCALE GENOMIC DNA]</scope>
    <source>
        <strain evidence="2">Daus_M_001</strain>
        <tissue evidence="2">Leg muscle</tissue>
    </source>
</reference>
<protein>
    <submittedName>
        <fullName evidence="2">Uncharacterized protein</fullName>
    </submittedName>
</protein>
<dbReference type="Proteomes" id="UP001159363">
    <property type="component" value="Chromosome 4"/>
</dbReference>
<accession>A0ABQ9HER5</accession>
<evidence type="ECO:0000256" key="1">
    <source>
        <dbReference type="SAM" id="MobiDB-lite"/>
    </source>
</evidence>
<keyword evidence="3" id="KW-1185">Reference proteome</keyword>